<dbReference type="AlphaFoldDB" id="A0A3N0AXU5"/>
<dbReference type="PANTHER" id="PTHR34216">
    <property type="match status" value="1"/>
</dbReference>
<dbReference type="InterPro" id="IPR051398">
    <property type="entry name" value="Polysacch_Deacetylase"/>
</dbReference>
<evidence type="ECO:0000256" key="1">
    <source>
        <dbReference type="ARBA" id="ARBA00022729"/>
    </source>
</evidence>
<dbReference type="PANTHER" id="PTHR34216:SF7">
    <property type="entry name" value="POLY-BETA-1,6-N-ACETYL-D-GLUCOSAMINE N-DEACETYLASE"/>
    <property type="match status" value="1"/>
</dbReference>
<proteinExistence type="predicted"/>
<feature type="region of interest" description="Disordered" evidence="2">
    <location>
        <begin position="1"/>
        <end position="25"/>
    </location>
</feature>
<dbReference type="GO" id="GO:0005975">
    <property type="term" value="P:carbohydrate metabolic process"/>
    <property type="evidence" value="ECO:0007669"/>
    <property type="project" value="InterPro"/>
</dbReference>
<feature type="compositionally biased region" description="Polar residues" evidence="2">
    <location>
        <begin position="12"/>
        <end position="25"/>
    </location>
</feature>
<evidence type="ECO:0000256" key="2">
    <source>
        <dbReference type="SAM" id="MobiDB-lite"/>
    </source>
</evidence>
<dbReference type="RefSeq" id="WP_117283681.1">
    <property type="nucleotide sequence ID" value="NZ_JAMTCE010000011.1"/>
</dbReference>
<reference evidence="4 5" key="1">
    <citation type="journal article" date="2019" name="Microbiol. Resour. Announc.">
        <title>Draft Genome Sequences of Type Strains of Gordonibacter faecihominis, Paraeggerthella hongkongensis, Parvibacter caecicola,Slackia equolifaciens, Slackia faecicanis, and Slackia isoflavoniconvertens.</title>
        <authorList>
            <person name="Danylec N."/>
            <person name="Stoll D.A."/>
            <person name="Dotsch A."/>
            <person name="Huch M."/>
        </authorList>
    </citation>
    <scope>NUCLEOTIDE SEQUENCE [LARGE SCALE GENOMIC DNA]</scope>
    <source>
        <strain evidence="4 5">DSM 18785</strain>
    </source>
</reference>
<evidence type="ECO:0000313" key="4">
    <source>
        <dbReference type="EMBL" id="RNL39379.1"/>
    </source>
</evidence>
<keyword evidence="1" id="KW-0732">Signal</keyword>
<protein>
    <recommendedName>
        <fullName evidence="3">NodB homology domain-containing protein</fullName>
    </recommendedName>
</protein>
<dbReference type="GO" id="GO:0016810">
    <property type="term" value="F:hydrolase activity, acting on carbon-nitrogen (but not peptide) bonds"/>
    <property type="evidence" value="ECO:0007669"/>
    <property type="project" value="InterPro"/>
</dbReference>
<sequence length="272" mass="30586">MEQRPHRRPTPCTAQSRAEQLRTAQPQVTRTVHVVENFDNFAGNAETLPVLMYHYVYTEDDPPVKNDANYLLDTKLAAQLQYLVDNNYYYPSYAEVRAFAQGTHTLPARSVVLTFDDGQMGFLNYGIPLLEQYEVPATSFIICSQDSTPEKLRDYASPYVSFQSHSYNMHRDGSDVGRGGIIHAMTTEEIVDDLKQAQAILGTTEAFAYPYGDNNENAWAAMEEAGVLCAFTIENRRVEVGDPVEALPRVRIAGEYTQEGFEHLVEPNGSEQ</sequence>
<feature type="domain" description="NodB homology" evidence="3">
    <location>
        <begin position="109"/>
        <end position="272"/>
    </location>
</feature>
<accession>A0A3N0AXU5</accession>
<comment type="caution">
    <text evidence="4">The sequence shown here is derived from an EMBL/GenBank/DDBJ whole genome shotgun (WGS) entry which is preliminary data.</text>
</comment>
<evidence type="ECO:0000259" key="3">
    <source>
        <dbReference type="PROSITE" id="PS51677"/>
    </source>
</evidence>
<dbReference type="Proteomes" id="UP000278327">
    <property type="component" value="Unassembled WGS sequence"/>
</dbReference>
<organism evidence="4 5">
    <name type="scientific">Adlercreutzia equolifaciens subsp. celatus DSM 18785</name>
    <dbReference type="NCBI Taxonomy" id="1121021"/>
    <lineage>
        <taxon>Bacteria</taxon>
        <taxon>Bacillati</taxon>
        <taxon>Actinomycetota</taxon>
        <taxon>Coriobacteriia</taxon>
        <taxon>Eggerthellales</taxon>
        <taxon>Eggerthellaceae</taxon>
        <taxon>Adlercreutzia</taxon>
    </lineage>
</organism>
<dbReference type="InterPro" id="IPR002509">
    <property type="entry name" value="NODB_dom"/>
</dbReference>
<dbReference type="Pfam" id="PF01522">
    <property type="entry name" value="Polysacc_deac_1"/>
    <property type="match status" value="1"/>
</dbReference>
<dbReference type="Gene3D" id="3.20.20.370">
    <property type="entry name" value="Glycoside hydrolase/deacetylase"/>
    <property type="match status" value="1"/>
</dbReference>
<dbReference type="InterPro" id="IPR011330">
    <property type="entry name" value="Glyco_hydro/deAcase_b/a-brl"/>
</dbReference>
<name>A0A3N0AXU5_9ACTN</name>
<keyword evidence="5" id="KW-1185">Reference proteome</keyword>
<dbReference type="SUPFAM" id="SSF88713">
    <property type="entry name" value="Glycoside hydrolase/deacetylase"/>
    <property type="match status" value="1"/>
</dbReference>
<gene>
    <name evidence="4" type="ORF">DMP10_03055</name>
</gene>
<evidence type="ECO:0000313" key="5">
    <source>
        <dbReference type="Proteomes" id="UP000278327"/>
    </source>
</evidence>
<dbReference type="EMBL" id="QICA01000003">
    <property type="protein sequence ID" value="RNL39379.1"/>
    <property type="molecule type" value="Genomic_DNA"/>
</dbReference>
<dbReference type="PROSITE" id="PS51677">
    <property type="entry name" value="NODB"/>
    <property type="match status" value="1"/>
</dbReference>